<evidence type="ECO:0000313" key="3">
    <source>
        <dbReference type="Proteomes" id="UP000265520"/>
    </source>
</evidence>
<comment type="caution">
    <text evidence="2">The sequence shown here is derived from an EMBL/GenBank/DDBJ whole genome shotgun (WGS) entry which is preliminary data.</text>
</comment>
<protein>
    <submittedName>
        <fullName evidence="2">Uncharacterized protein</fullName>
    </submittedName>
</protein>
<feature type="compositionally biased region" description="Acidic residues" evidence="1">
    <location>
        <begin position="16"/>
        <end position="26"/>
    </location>
</feature>
<sequence length="42" mass="4734">MAATVEDEFEIHNLDDEFEGDEDGTEDNGFGLDENVLKDLMN</sequence>
<keyword evidence="3" id="KW-1185">Reference proteome</keyword>
<proteinExistence type="predicted"/>
<evidence type="ECO:0000313" key="2">
    <source>
        <dbReference type="EMBL" id="MCI04964.1"/>
    </source>
</evidence>
<dbReference type="Proteomes" id="UP000265520">
    <property type="component" value="Unassembled WGS sequence"/>
</dbReference>
<dbReference type="AlphaFoldDB" id="A0A392NZS9"/>
<reference evidence="2 3" key="1">
    <citation type="journal article" date="2018" name="Front. Plant Sci.">
        <title>Red Clover (Trifolium pratense) and Zigzag Clover (T. medium) - A Picture of Genomic Similarities and Differences.</title>
        <authorList>
            <person name="Dluhosova J."/>
            <person name="Istvanek J."/>
            <person name="Nedelnik J."/>
            <person name="Repkova J."/>
        </authorList>
    </citation>
    <scope>NUCLEOTIDE SEQUENCE [LARGE SCALE GENOMIC DNA]</scope>
    <source>
        <strain evidence="3">cv. 10/8</strain>
        <tissue evidence="2">Leaf</tissue>
    </source>
</reference>
<evidence type="ECO:0000256" key="1">
    <source>
        <dbReference type="SAM" id="MobiDB-lite"/>
    </source>
</evidence>
<feature type="region of interest" description="Disordered" evidence="1">
    <location>
        <begin position="1"/>
        <end position="42"/>
    </location>
</feature>
<organism evidence="2 3">
    <name type="scientific">Trifolium medium</name>
    <dbReference type="NCBI Taxonomy" id="97028"/>
    <lineage>
        <taxon>Eukaryota</taxon>
        <taxon>Viridiplantae</taxon>
        <taxon>Streptophyta</taxon>
        <taxon>Embryophyta</taxon>
        <taxon>Tracheophyta</taxon>
        <taxon>Spermatophyta</taxon>
        <taxon>Magnoliopsida</taxon>
        <taxon>eudicotyledons</taxon>
        <taxon>Gunneridae</taxon>
        <taxon>Pentapetalae</taxon>
        <taxon>rosids</taxon>
        <taxon>fabids</taxon>
        <taxon>Fabales</taxon>
        <taxon>Fabaceae</taxon>
        <taxon>Papilionoideae</taxon>
        <taxon>50 kb inversion clade</taxon>
        <taxon>NPAAA clade</taxon>
        <taxon>Hologalegina</taxon>
        <taxon>IRL clade</taxon>
        <taxon>Trifolieae</taxon>
        <taxon>Trifolium</taxon>
    </lineage>
</organism>
<accession>A0A392NZS9</accession>
<name>A0A392NZS9_9FABA</name>
<dbReference type="EMBL" id="LXQA010057121">
    <property type="protein sequence ID" value="MCI04964.1"/>
    <property type="molecule type" value="Genomic_DNA"/>
</dbReference>